<dbReference type="HOGENOM" id="CLU_1251077_0_0_1"/>
<dbReference type="Proteomes" id="UP000006853">
    <property type="component" value="Chromosome 4"/>
</dbReference>
<proteinExistence type="predicted"/>
<evidence type="ECO:0000313" key="1">
    <source>
        <dbReference type="EMBL" id="CCA41151.1"/>
    </source>
</evidence>
<keyword evidence="2" id="KW-1185">Reference proteome</keyword>
<reference key="2">
    <citation type="submission" date="2011-04" db="EMBL/GenBank/DDBJ databases">
        <title>High-quality genome sequence of Pichia pastoris CBS 7435.</title>
        <authorList>
            <person name="Kueberl A."/>
            <person name="Schneider J."/>
            <person name="Thallinger G.G."/>
            <person name="Anderl I."/>
            <person name="Wibberg D."/>
            <person name="Hajek T."/>
            <person name="Jaenicke S."/>
            <person name="Brinkrolf K."/>
            <person name="Goesmann A."/>
            <person name="Szczepanowski R."/>
            <person name="Puehler A."/>
            <person name="Schwab H."/>
            <person name="Glieder A."/>
            <person name="Pichler H."/>
        </authorList>
    </citation>
    <scope>NUCLEOTIDE SEQUENCE</scope>
    <source>
        <strain>CBS 7435</strain>
    </source>
</reference>
<accession>F2R0H3</accession>
<evidence type="ECO:0000313" key="2">
    <source>
        <dbReference type="Proteomes" id="UP000006853"/>
    </source>
</evidence>
<dbReference type="AlphaFoldDB" id="F2R0H3"/>
<dbReference type="EMBL" id="FR839631">
    <property type="protein sequence ID" value="CCA41151.1"/>
    <property type="molecule type" value="Genomic_DNA"/>
</dbReference>
<organism evidence="1 2">
    <name type="scientific">Komagataella phaffii (strain ATCC 76273 / CBS 7435 / CECT 11047 / NRRL Y-11430 / Wegner 21-1)</name>
    <name type="common">Yeast</name>
    <name type="synonym">Pichia pastoris</name>
    <dbReference type="NCBI Taxonomy" id="981350"/>
    <lineage>
        <taxon>Eukaryota</taxon>
        <taxon>Fungi</taxon>
        <taxon>Dikarya</taxon>
        <taxon>Ascomycota</taxon>
        <taxon>Saccharomycotina</taxon>
        <taxon>Pichiomycetes</taxon>
        <taxon>Pichiales</taxon>
        <taxon>Pichiaceae</taxon>
        <taxon>Komagataella</taxon>
    </lineage>
</organism>
<reference evidence="1 2" key="1">
    <citation type="journal article" date="2011" name="J. Biotechnol.">
        <title>High-quality genome sequence of Pichia pastoris CBS7435.</title>
        <authorList>
            <person name="Kuberl A."/>
            <person name="Schneider J."/>
            <person name="Thallinger G.G."/>
            <person name="Anderl I."/>
            <person name="Wibberg D."/>
            <person name="Hajek T."/>
            <person name="Jaenicke S."/>
            <person name="Brinkrolf K."/>
            <person name="Goesmann A."/>
            <person name="Szczepanowski R."/>
            <person name="Puhler A."/>
            <person name="Schwab H."/>
            <person name="Glieder A."/>
            <person name="Pichler H."/>
        </authorList>
    </citation>
    <scope>NUCLEOTIDE SEQUENCE [LARGE SCALE GENOMIC DNA]</scope>
    <source>
        <strain evidence="2">ATCC 76273 / CBS 7435 / CECT 11047 / NRRL Y-11430 / Wegner 21-1</strain>
    </source>
</reference>
<protein>
    <submittedName>
        <fullName evidence="1">Uncharacterized protein</fullName>
    </submittedName>
</protein>
<name>F2R0H3_KOMPC</name>
<sequence length="221" mass="22856">MFQVPIGTEPGTVIVETPDVPGSYVTTTQPWTGVYKTTYTVPPSGTIPGTVIIETPFGYFNTSSISTKTDKRTITSVVPCSQCSESKTQYITPTGPGDVTVIISQPPSKITLSSPEDKTKTDFITSTGSIGGGSPPSHPNDKPGIITTPTQPIGGGNPSDIPSAISSVSSGGNSRASVPSFSTSSAISVQVSSLYDENSGSTFEVSLLFSVVSGFFLTLMV</sequence>
<gene>
    <name evidence="1" type="ordered locus">PP7435_Chr4-1001</name>
</gene>
<reference evidence="1 2" key="3">
    <citation type="journal article" date="2016" name="FEMS Yeast Res.">
        <title>Curation of the genome annotation of Pichia pastoris (Komagataella phaffii) CBS7435 from gene level to protein function.</title>
        <authorList>
            <person name="Valli M."/>
            <person name="Tatto N.E."/>
            <person name="Peymann A."/>
            <person name="Gruber C."/>
            <person name="Landes N."/>
            <person name="Ekker H."/>
            <person name="Thallinger G.G."/>
            <person name="Mattanovich D."/>
            <person name="Gasser B."/>
            <person name="Graf A.B."/>
        </authorList>
    </citation>
    <scope>GENOME REANNOTATION</scope>
    <source>
        <strain evidence="1 2">ATCC 76273 / CBS 7435 / CECT 11047 / NRRL Y-11430 / Wegner 21-1</strain>
    </source>
</reference>